<reference evidence="1 2" key="1">
    <citation type="submission" date="2019-12" db="EMBL/GenBank/DDBJ databases">
        <title>Whole genome sequencing of endophytic Actinobacterium Micromonospora sp. MPMI6T.</title>
        <authorList>
            <person name="Evv R."/>
            <person name="Podile A.R."/>
        </authorList>
    </citation>
    <scope>NUCLEOTIDE SEQUENCE [LARGE SCALE GENOMIC DNA]</scope>
    <source>
        <strain evidence="1 2">MPMI6</strain>
    </source>
</reference>
<accession>A0ABS3VYG1</accession>
<sequence length="174" mass="19470">MSGHTDRPLLFLDVDGPLLPFKARPAGWNHSSGSDVTWSLDGIGNPLLSRLDPDDGRRLLALGCQLVWATTWMAQANEVLSPRLGLPDLPVVEWPDADEDPAPRLHWKTEYLIRWAAGRPFVWLDDETTDADRRWVAAHHPTRALLRTVDPYVGLTEADLSAVRQWLVHGDEAA</sequence>
<gene>
    <name evidence="1" type="ORF">GSF22_26815</name>
</gene>
<proteinExistence type="predicted"/>
<comment type="caution">
    <text evidence="1">The sequence shown here is derived from an EMBL/GenBank/DDBJ whole genome shotgun (WGS) entry which is preliminary data.</text>
</comment>
<dbReference type="RefSeq" id="WP_208816540.1">
    <property type="nucleotide sequence ID" value="NZ_WVUH01000318.1"/>
</dbReference>
<protein>
    <recommendedName>
        <fullName evidence="3">Secreted protein</fullName>
    </recommendedName>
</protein>
<dbReference type="EMBL" id="WVUH01000318">
    <property type="protein sequence ID" value="MBO4209575.1"/>
    <property type="molecule type" value="Genomic_DNA"/>
</dbReference>
<dbReference type="Pfam" id="PF18143">
    <property type="entry name" value="HAD_SAK_2"/>
    <property type="match status" value="1"/>
</dbReference>
<name>A0ABS3VYG1_MICEH</name>
<evidence type="ECO:0000313" key="1">
    <source>
        <dbReference type="EMBL" id="MBO4209575.1"/>
    </source>
</evidence>
<keyword evidence="2" id="KW-1185">Reference proteome</keyword>
<evidence type="ECO:0000313" key="2">
    <source>
        <dbReference type="Proteomes" id="UP000823521"/>
    </source>
</evidence>
<evidence type="ECO:0008006" key="3">
    <source>
        <dbReference type="Google" id="ProtNLM"/>
    </source>
</evidence>
<dbReference type="Proteomes" id="UP000823521">
    <property type="component" value="Unassembled WGS sequence"/>
</dbReference>
<organism evidence="1 2">
    <name type="scientific">Micromonospora echinofusca</name>
    <dbReference type="NCBI Taxonomy" id="47858"/>
    <lineage>
        <taxon>Bacteria</taxon>
        <taxon>Bacillati</taxon>
        <taxon>Actinomycetota</taxon>
        <taxon>Actinomycetes</taxon>
        <taxon>Micromonosporales</taxon>
        <taxon>Micromonosporaceae</taxon>
        <taxon>Micromonospora</taxon>
    </lineage>
</organism>